<evidence type="ECO:0000313" key="2">
    <source>
        <dbReference type="EMBL" id="GJT16326.1"/>
    </source>
</evidence>
<accession>A0ABQ5BNB5</accession>
<proteinExistence type="predicted"/>
<evidence type="ECO:0000313" key="3">
    <source>
        <dbReference type="Proteomes" id="UP001151760"/>
    </source>
</evidence>
<organism evidence="2 3">
    <name type="scientific">Tanacetum coccineum</name>
    <dbReference type="NCBI Taxonomy" id="301880"/>
    <lineage>
        <taxon>Eukaryota</taxon>
        <taxon>Viridiplantae</taxon>
        <taxon>Streptophyta</taxon>
        <taxon>Embryophyta</taxon>
        <taxon>Tracheophyta</taxon>
        <taxon>Spermatophyta</taxon>
        <taxon>Magnoliopsida</taxon>
        <taxon>eudicotyledons</taxon>
        <taxon>Gunneridae</taxon>
        <taxon>Pentapetalae</taxon>
        <taxon>asterids</taxon>
        <taxon>campanulids</taxon>
        <taxon>Asterales</taxon>
        <taxon>Asteraceae</taxon>
        <taxon>Asteroideae</taxon>
        <taxon>Anthemideae</taxon>
        <taxon>Anthemidinae</taxon>
        <taxon>Tanacetum</taxon>
    </lineage>
</organism>
<sequence>MHVNSKPKEHVHGFGYTLLFAKVVKGNEAQECHDTPVMVLEWGSLNYGGDSVLVECVKDFKNIHNWNAQFEIPDRVVWIDVEVILEGKVSVVHVKEVTGWDPDFREDDIAQSKDGSDNNSIGIHKWEEENNDNEVILISFQSIVNEYNIMENPPNHVENSPGQMENSPNHVENFNDHLKNSHEQLENSPDHVENSHVHGENSPVHLENSHDLCGDPFSLEKLILE</sequence>
<name>A0ABQ5BNB5_9ASTR</name>
<feature type="region of interest" description="Disordered" evidence="1">
    <location>
        <begin position="182"/>
        <end position="211"/>
    </location>
</feature>
<feature type="compositionally biased region" description="Basic and acidic residues" evidence="1">
    <location>
        <begin position="182"/>
        <end position="199"/>
    </location>
</feature>
<evidence type="ECO:0000256" key="1">
    <source>
        <dbReference type="SAM" id="MobiDB-lite"/>
    </source>
</evidence>
<gene>
    <name evidence="2" type="ORF">Tco_0875032</name>
</gene>
<reference evidence="2" key="2">
    <citation type="submission" date="2022-01" db="EMBL/GenBank/DDBJ databases">
        <authorList>
            <person name="Yamashiro T."/>
            <person name="Shiraishi A."/>
            <person name="Satake H."/>
            <person name="Nakayama K."/>
        </authorList>
    </citation>
    <scope>NUCLEOTIDE SEQUENCE</scope>
</reference>
<comment type="caution">
    <text evidence="2">The sequence shown here is derived from an EMBL/GenBank/DDBJ whole genome shotgun (WGS) entry which is preliminary data.</text>
</comment>
<reference evidence="2" key="1">
    <citation type="journal article" date="2022" name="Int. J. Mol. Sci.">
        <title>Draft Genome of Tanacetum Coccineum: Genomic Comparison of Closely Related Tanacetum-Family Plants.</title>
        <authorList>
            <person name="Yamashiro T."/>
            <person name="Shiraishi A."/>
            <person name="Nakayama K."/>
            <person name="Satake H."/>
        </authorList>
    </citation>
    <scope>NUCLEOTIDE SEQUENCE</scope>
</reference>
<dbReference type="EMBL" id="BQNB010013466">
    <property type="protein sequence ID" value="GJT16326.1"/>
    <property type="molecule type" value="Genomic_DNA"/>
</dbReference>
<feature type="compositionally biased region" description="Basic and acidic residues" evidence="1">
    <location>
        <begin position="107"/>
        <end position="116"/>
    </location>
</feature>
<feature type="region of interest" description="Disordered" evidence="1">
    <location>
        <begin position="105"/>
        <end position="125"/>
    </location>
</feature>
<dbReference type="Proteomes" id="UP001151760">
    <property type="component" value="Unassembled WGS sequence"/>
</dbReference>
<protein>
    <submittedName>
        <fullName evidence="2">Uncharacterized protein</fullName>
    </submittedName>
</protein>
<keyword evidence="3" id="KW-1185">Reference proteome</keyword>